<dbReference type="EMBL" id="VORZ01000001">
    <property type="protein sequence ID" value="TXD97654.1"/>
    <property type="molecule type" value="Genomic_DNA"/>
</dbReference>
<accession>A0A5C7A4Z7</accession>
<proteinExistence type="predicted"/>
<dbReference type="AlphaFoldDB" id="A0A5C7A4Z7"/>
<dbReference type="RefSeq" id="WP_147221360.1">
    <property type="nucleotide sequence ID" value="NZ_CAJGYY010000001.1"/>
</dbReference>
<evidence type="ECO:0000313" key="2">
    <source>
        <dbReference type="Proteomes" id="UP000321903"/>
    </source>
</evidence>
<comment type="caution">
    <text evidence="1">The sequence shown here is derived from an EMBL/GenBank/DDBJ whole genome shotgun (WGS) entry which is preliminary data.</text>
</comment>
<sequence>MDNQIETKYLVCALYGSTYTEEIIAITDRGIIQHTKLGKRMFHDPENISLKPKHEENLKNYLGS</sequence>
<keyword evidence="2" id="KW-1185">Reference proteome</keyword>
<reference evidence="1 2" key="1">
    <citation type="submission" date="2019-08" db="EMBL/GenBank/DDBJ databases">
        <title>Genome sequence of Psychrobacter frigidicola ACAM304 (type strain).</title>
        <authorList>
            <person name="Bowman J.P."/>
        </authorList>
    </citation>
    <scope>NUCLEOTIDE SEQUENCE [LARGE SCALE GENOMIC DNA]</scope>
    <source>
        <strain evidence="1 2">ACAM 304</strain>
    </source>
</reference>
<dbReference type="Proteomes" id="UP000321903">
    <property type="component" value="Unassembled WGS sequence"/>
</dbReference>
<evidence type="ECO:0000313" key="1">
    <source>
        <dbReference type="EMBL" id="TXD97654.1"/>
    </source>
</evidence>
<protein>
    <submittedName>
        <fullName evidence="1">Uncharacterized protein</fullName>
    </submittedName>
</protein>
<gene>
    <name evidence="1" type="ORF">ES754_01315</name>
</gene>
<name>A0A5C7A4Z7_9GAMM</name>
<organism evidence="1 2">
    <name type="scientific">Psychrobacter frigidicola</name>
    <dbReference type="NCBI Taxonomy" id="45611"/>
    <lineage>
        <taxon>Bacteria</taxon>
        <taxon>Pseudomonadati</taxon>
        <taxon>Pseudomonadota</taxon>
        <taxon>Gammaproteobacteria</taxon>
        <taxon>Moraxellales</taxon>
        <taxon>Moraxellaceae</taxon>
        <taxon>Psychrobacter</taxon>
    </lineage>
</organism>